<comment type="caution">
    <text evidence="1">The sequence shown here is derived from an EMBL/GenBank/DDBJ whole genome shotgun (WGS) entry which is preliminary data.</text>
</comment>
<dbReference type="EMBL" id="JARKIF010000139">
    <property type="protein sequence ID" value="KAJ7603495.1"/>
    <property type="molecule type" value="Genomic_DNA"/>
</dbReference>
<accession>A0AAD7AXN9</accession>
<protein>
    <submittedName>
        <fullName evidence="1">Lectin</fullName>
    </submittedName>
</protein>
<keyword evidence="2" id="KW-1185">Reference proteome</keyword>
<gene>
    <name evidence="1" type="ORF">FB45DRAFT_960383</name>
</gene>
<dbReference type="AlphaFoldDB" id="A0AAD7AXN9"/>
<proteinExistence type="predicted"/>
<organism evidence="1 2">
    <name type="scientific">Roridomyces roridus</name>
    <dbReference type="NCBI Taxonomy" id="1738132"/>
    <lineage>
        <taxon>Eukaryota</taxon>
        <taxon>Fungi</taxon>
        <taxon>Dikarya</taxon>
        <taxon>Basidiomycota</taxon>
        <taxon>Agaricomycotina</taxon>
        <taxon>Agaricomycetes</taxon>
        <taxon>Agaricomycetidae</taxon>
        <taxon>Agaricales</taxon>
        <taxon>Marasmiineae</taxon>
        <taxon>Mycenaceae</taxon>
        <taxon>Roridomyces</taxon>
    </lineage>
</organism>
<reference evidence="1" key="1">
    <citation type="submission" date="2023-03" db="EMBL/GenBank/DDBJ databases">
        <title>Massive genome expansion in bonnet fungi (Mycena s.s.) driven by repeated elements and novel gene families across ecological guilds.</title>
        <authorList>
            <consortium name="Lawrence Berkeley National Laboratory"/>
            <person name="Harder C.B."/>
            <person name="Miyauchi S."/>
            <person name="Viragh M."/>
            <person name="Kuo A."/>
            <person name="Thoen E."/>
            <person name="Andreopoulos B."/>
            <person name="Lu D."/>
            <person name="Skrede I."/>
            <person name="Drula E."/>
            <person name="Henrissat B."/>
            <person name="Morin E."/>
            <person name="Kohler A."/>
            <person name="Barry K."/>
            <person name="LaButti K."/>
            <person name="Morin E."/>
            <person name="Salamov A."/>
            <person name="Lipzen A."/>
            <person name="Mereny Z."/>
            <person name="Hegedus B."/>
            <person name="Baldrian P."/>
            <person name="Stursova M."/>
            <person name="Weitz H."/>
            <person name="Taylor A."/>
            <person name="Grigoriev I.V."/>
            <person name="Nagy L.G."/>
            <person name="Martin F."/>
            <person name="Kauserud H."/>
        </authorList>
    </citation>
    <scope>NUCLEOTIDE SEQUENCE</scope>
    <source>
        <strain evidence="1">9284</strain>
    </source>
</reference>
<evidence type="ECO:0000313" key="1">
    <source>
        <dbReference type="EMBL" id="KAJ7603495.1"/>
    </source>
</evidence>
<dbReference type="Proteomes" id="UP001221142">
    <property type="component" value="Unassembled WGS sequence"/>
</dbReference>
<sequence>MDEYFGYKRPRLYQSLSFNTSFSGMVRKLFLTLAFAALSVFPLISALDFDESTWIWTNEVSGGNAPVSTRAFRKDFTAPLGKTPVQAEIIMTVDSSFTLYVNGIAVGTGDNYLVAERFCASLSPCLNVFAVTATNGGTIANPAGLLAAIQITYSDGTTSTIVSDSTWRYSISVPSGYEQLTYDDNSWKPAIAEGAYGVGPWGQISILSNPPVLSLSNADWIWTSEVSGGNAPVGNRAFRLTYTPPPGQTPTNATVIMVADSAYTLYVNGYLIGSGTDYQNAQTYSIPLAPANETVFAVFAQNGVTVPNPAGLLAAIGIITAGCNCTAGVMFVTDGGWKSNTGTPAGFQLPGYDDSTWPAATVEGVFGIAPWGNDVAVGGPGPATPISGAPPGL</sequence>
<evidence type="ECO:0000313" key="2">
    <source>
        <dbReference type="Proteomes" id="UP001221142"/>
    </source>
</evidence>
<name>A0AAD7AXN9_9AGAR</name>
<dbReference type="Gene3D" id="2.60.120.260">
    <property type="entry name" value="Galactose-binding domain-like"/>
    <property type="match status" value="2"/>
</dbReference>